<feature type="compositionally biased region" description="Low complexity" evidence="2">
    <location>
        <begin position="45"/>
        <end position="65"/>
    </location>
</feature>
<proteinExistence type="predicted"/>
<sequence length="294" mass="31724">MRQGPAQGSYGCNDFPHSLLVKLSLHLSISLALAAFGFATAQETQTPAPAPAPQGQSPAAAASTAMDETRSLLQQWAATQRLISSERTEWETGKAMLEGRIQLLKASIEETEKKIAEAKTKLDDAKKRTTEAETEKAQIKEASDALIASAPELEKGVKNLFTRVPGVVQEKVKVLHDRIPKEGADTKNITAAERFQNVLGILNELNKANNELNSLPEIHDLGNGKKAEVKVVYVGLGQGYFVNSNGDVGGLGLPSETGWVWNTDPAIAPKMRELVEVMKKAVAPKLVELPAQIQ</sequence>
<evidence type="ECO:0000313" key="5">
    <source>
        <dbReference type="Proteomes" id="UP000321577"/>
    </source>
</evidence>
<feature type="region of interest" description="Disordered" evidence="2">
    <location>
        <begin position="45"/>
        <end position="66"/>
    </location>
</feature>
<dbReference type="AlphaFoldDB" id="A0A512MDN6"/>
<evidence type="ECO:0000256" key="3">
    <source>
        <dbReference type="SAM" id="SignalP"/>
    </source>
</evidence>
<dbReference type="EMBL" id="BKAG01000037">
    <property type="protein sequence ID" value="GEP44849.1"/>
    <property type="molecule type" value="Genomic_DNA"/>
</dbReference>
<feature type="signal peptide" evidence="3">
    <location>
        <begin position="1"/>
        <end position="34"/>
    </location>
</feature>
<evidence type="ECO:0000313" key="4">
    <source>
        <dbReference type="EMBL" id="GEP44849.1"/>
    </source>
</evidence>
<dbReference type="Proteomes" id="UP000321577">
    <property type="component" value="Unassembled WGS sequence"/>
</dbReference>
<keyword evidence="3" id="KW-0732">Signal</keyword>
<evidence type="ECO:0008006" key="6">
    <source>
        <dbReference type="Google" id="ProtNLM"/>
    </source>
</evidence>
<feature type="coiled-coil region" evidence="1">
    <location>
        <begin position="94"/>
        <end position="142"/>
    </location>
</feature>
<keyword evidence="1" id="KW-0175">Coiled coil</keyword>
<evidence type="ECO:0000256" key="2">
    <source>
        <dbReference type="SAM" id="MobiDB-lite"/>
    </source>
</evidence>
<comment type="caution">
    <text evidence="4">The sequence shown here is derived from an EMBL/GenBank/DDBJ whole genome shotgun (WGS) entry which is preliminary data.</text>
</comment>
<keyword evidence="5" id="KW-1185">Reference proteome</keyword>
<dbReference type="InterPro" id="IPR016866">
    <property type="entry name" value="UCP028069"/>
</dbReference>
<organism evidence="4 5">
    <name type="scientific">Brevifollis gellanilyticus</name>
    <dbReference type="NCBI Taxonomy" id="748831"/>
    <lineage>
        <taxon>Bacteria</taxon>
        <taxon>Pseudomonadati</taxon>
        <taxon>Verrucomicrobiota</taxon>
        <taxon>Verrucomicrobiia</taxon>
        <taxon>Verrucomicrobiales</taxon>
        <taxon>Verrucomicrobiaceae</taxon>
    </lineage>
</organism>
<accession>A0A512MDN6</accession>
<reference evidence="4 5" key="1">
    <citation type="submission" date="2019-07" db="EMBL/GenBank/DDBJ databases">
        <title>Whole genome shotgun sequence of Brevifollis gellanilyticus NBRC 108608.</title>
        <authorList>
            <person name="Hosoyama A."/>
            <person name="Uohara A."/>
            <person name="Ohji S."/>
            <person name="Ichikawa N."/>
        </authorList>
    </citation>
    <scope>NUCLEOTIDE SEQUENCE [LARGE SCALE GENOMIC DNA]</scope>
    <source>
        <strain evidence="4 5">NBRC 108608</strain>
    </source>
</reference>
<feature type="chain" id="PRO_5021700090" description="DUF3450 family protein" evidence="3">
    <location>
        <begin position="35"/>
        <end position="294"/>
    </location>
</feature>
<dbReference type="Pfam" id="PF11932">
    <property type="entry name" value="DUF3450"/>
    <property type="match status" value="1"/>
</dbReference>
<dbReference type="SUPFAM" id="SSF57997">
    <property type="entry name" value="Tropomyosin"/>
    <property type="match status" value="1"/>
</dbReference>
<protein>
    <recommendedName>
        <fullName evidence="6">DUF3450 family protein</fullName>
    </recommendedName>
</protein>
<dbReference type="OrthoDB" id="192609at2"/>
<name>A0A512MDN6_9BACT</name>
<gene>
    <name evidence="4" type="ORF">BGE01nite_41400</name>
</gene>
<evidence type="ECO:0000256" key="1">
    <source>
        <dbReference type="SAM" id="Coils"/>
    </source>
</evidence>